<proteinExistence type="inferred from homology"/>
<evidence type="ECO:0000259" key="4">
    <source>
        <dbReference type="Pfam" id="PF02902"/>
    </source>
</evidence>
<evidence type="ECO:0000313" key="6">
    <source>
        <dbReference type="EMBL" id="TYJ95757.1"/>
    </source>
</evidence>
<dbReference type="SUPFAM" id="SSF54001">
    <property type="entry name" value="Cysteine proteinases"/>
    <property type="match status" value="1"/>
</dbReference>
<keyword evidence="3" id="KW-0378">Hydrolase</keyword>
<reference evidence="7 8" key="1">
    <citation type="submission" date="2019-08" db="EMBL/GenBank/DDBJ databases">
        <title>Draft genome sequences of two oriental melons (Cucumis melo L. var makuwa).</title>
        <authorList>
            <person name="Kwon S.-Y."/>
        </authorList>
    </citation>
    <scope>NUCLEOTIDE SEQUENCE [LARGE SCALE GENOMIC DNA]</scope>
    <source>
        <strain evidence="8">cv. Chang Bougi</strain>
        <strain evidence="7">cv. SW 3</strain>
        <tissue evidence="5">Leaf</tissue>
    </source>
</reference>
<evidence type="ECO:0000256" key="2">
    <source>
        <dbReference type="ARBA" id="ARBA00022670"/>
    </source>
</evidence>
<feature type="domain" description="Ubiquitin-like protease family profile" evidence="4">
    <location>
        <begin position="7"/>
        <end position="64"/>
    </location>
</feature>
<comment type="caution">
    <text evidence="5">The sequence shown here is derived from an EMBL/GenBank/DDBJ whole genome shotgun (WGS) entry which is preliminary data.</text>
</comment>
<sequence length="95" mass="11202">MTRQRLDIYFIYMPYNIGRCHWILIVLDMVEGRINVWGSFIDLTSEADLDKECDNMRCVVSTLLHRHGVFTVKPNLLQHRGQYIMYKMHPTNDGG</sequence>
<evidence type="ECO:0000256" key="1">
    <source>
        <dbReference type="ARBA" id="ARBA00005234"/>
    </source>
</evidence>
<evidence type="ECO:0000313" key="8">
    <source>
        <dbReference type="Proteomes" id="UP000321947"/>
    </source>
</evidence>
<dbReference type="GO" id="GO:0006508">
    <property type="term" value="P:proteolysis"/>
    <property type="evidence" value="ECO:0007669"/>
    <property type="project" value="UniProtKB-KW"/>
</dbReference>
<dbReference type="InterPro" id="IPR038765">
    <property type="entry name" value="Papain-like_cys_pep_sf"/>
</dbReference>
<organism evidence="5 7">
    <name type="scientific">Cucumis melo var. makuwa</name>
    <name type="common">Oriental melon</name>
    <dbReference type="NCBI Taxonomy" id="1194695"/>
    <lineage>
        <taxon>Eukaryota</taxon>
        <taxon>Viridiplantae</taxon>
        <taxon>Streptophyta</taxon>
        <taxon>Embryophyta</taxon>
        <taxon>Tracheophyta</taxon>
        <taxon>Spermatophyta</taxon>
        <taxon>Magnoliopsida</taxon>
        <taxon>eudicotyledons</taxon>
        <taxon>Gunneridae</taxon>
        <taxon>Pentapetalae</taxon>
        <taxon>rosids</taxon>
        <taxon>fabids</taxon>
        <taxon>Cucurbitales</taxon>
        <taxon>Cucurbitaceae</taxon>
        <taxon>Benincaseae</taxon>
        <taxon>Cucumis</taxon>
    </lineage>
</organism>
<dbReference type="EMBL" id="SSTD01020080">
    <property type="protein sequence ID" value="TYJ95757.1"/>
    <property type="molecule type" value="Genomic_DNA"/>
</dbReference>
<keyword evidence="2" id="KW-0645">Protease</keyword>
<dbReference type="InterPro" id="IPR003653">
    <property type="entry name" value="Peptidase_C48_C"/>
</dbReference>
<dbReference type="GO" id="GO:0008234">
    <property type="term" value="F:cysteine-type peptidase activity"/>
    <property type="evidence" value="ECO:0007669"/>
    <property type="project" value="InterPro"/>
</dbReference>
<dbReference type="Pfam" id="PF02902">
    <property type="entry name" value="Peptidase_C48"/>
    <property type="match status" value="1"/>
</dbReference>
<gene>
    <name evidence="6" type="ORF">E5676_scaffold110G00160</name>
    <name evidence="5" type="ORF">E6C27_scaffold977G00570</name>
</gene>
<accession>A0A5A7VD70</accession>
<dbReference type="EMBL" id="SSTE01002667">
    <property type="protein sequence ID" value="KAA0063469.1"/>
    <property type="molecule type" value="Genomic_DNA"/>
</dbReference>
<name>A0A5A7VD70_CUCMM</name>
<dbReference type="Proteomes" id="UP000321947">
    <property type="component" value="Unassembled WGS sequence"/>
</dbReference>
<dbReference type="Proteomes" id="UP000321393">
    <property type="component" value="Unassembled WGS sequence"/>
</dbReference>
<dbReference type="AlphaFoldDB" id="A0A5A7VD70"/>
<protein>
    <recommendedName>
        <fullName evidence="4">Ubiquitin-like protease family profile domain-containing protein</fullName>
    </recommendedName>
</protein>
<evidence type="ECO:0000313" key="5">
    <source>
        <dbReference type="EMBL" id="KAA0063469.1"/>
    </source>
</evidence>
<evidence type="ECO:0000256" key="3">
    <source>
        <dbReference type="ARBA" id="ARBA00022801"/>
    </source>
</evidence>
<dbReference type="OrthoDB" id="1680482at2759"/>
<evidence type="ECO:0000313" key="7">
    <source>
        <dbReference type="Proteomes" id="UP000321393"/>
    </source>
</evidence>
<comment type="similarity">
    <text evidence="1">Belongs to the peptidase C48 family.</text>
</comment>